<evidence type="ECO:0000259" key="3">
    <source>
        <dbReference type="PROSITE" id="PS51029"/>
    </source>
</evidence>
<dbReference type="SMART" id="SM00595">
    <property type="entry name" value="MADF"/>
    <property type="match status" value="1"/>
</dbReference>
<dbReference type="Proteomes" id="UP000606786">
    <property type="component" value="Unassembled WGS sequence"/>
</dbReference>
<feature type="region of interest" description="Disordered" evidence="1">
    <location>
        <begin position="316"/>
        <end position="343"/>
    </location>
</feature>
<dbReference type="EMBL" id="CAJHJT010000001">
    <property type="protein sequence ID" value="CAD6996139.1"/>
    <property type="molecule type" value="Genomic_DNA"/>
</dbReference>
<dbReference type="InterPro" id="IPR039353">
    <property type="entry name" value="TF_Adf1"/>
</dbReference>
<evidence type="ECO:0000313" key="5">
    <source>
        <dbReference type="Proteomes" id="UP000606786"/>
    </source>
</evidence>
<dbReference type="Pfam" id="PF10545">
    <property type="entry name" value="MADF_DNA_bdg"/>
    <property type="match status" value="1"/>
</dbReference>
<dbReference type="InterPro" id="IPR006578">
    <property type="entry name" value="MADF-dom"/>
</dbReference>
<dbReference type="AlphaFoldDB" id="A0A811UB87"/>
<feature type="region of interest" description="Disordered" evidence="1">
    <location>
        <begin position="279"/>
        <end position="303"/>
    </location>
</feature>
<evidence type="ECO:0000256" key="1">
    <source>
        <dbReference type="SAM" id="MobiDB-lite"/>
    </source>
</evidence>
<dbReference type="GO" id="GO:0006357">
    <property type="term" value="P:regulation of transcription by RNA polymerase II"/>
    <property type="evidence" value="ECO:0007669"/>
    <property type="project" value="TreeGrafter"/>
</dbReference>
<dbReference type="PROSITE" id="PS51029">
    <property type="entry name" value="MADF"/>
    <property type="match status" value="1"/>
</dbReference>
<sequence>MYFGIHVNALFVILFKIHLCRARFSHNKIINPLSVSLSLSFTLFSETANTTISQGNNTFPTAATVDYVNYDYPQPSKRGRGYAPTGEFDLSLIREFRARPGFYDRNSPIFKDKLQTAHQWQEISNNLGYDVSLLKDRMLQLRNRYNLEKRRLEQLRDENPGQHIDSPWPLFKHLHFLSEHIRPRRSYKSMQPRTSLADTGDEDEQQQQQQPLLQHEQHLEPLQQQQQSELQFDPQQMQQQQNMSIAGGDRHDSLSDGGGTGNGDLSAFANGILTVKMEEPDGDDANIADAESGSQSGEDTRRGHPLKLSAASTLLSMQQRQPHSKLPFAKTTHPSSSSSLSLNKRTSKYIATPAAMPPSIKIRRLDTMQERAGVLHLQPRPNIPQNNNFNNSNHNIENMNSKSNALRQKEAATALAPRPAYNLQVNRRCLTNSEQKYAAFGDFVSSSLLELPATCALQLVEKFTSEVVRVLLNSKEKNAQDASGDGGVAQPSAIQPITPLPSTQQLQQINGVGVGETVNGV</sequence>
<feature type="signal peptide" evidence="2">
    <location>
        <begin position="1"/>
        <end position="22"/>
    </location>
</feature>
<evidence type="ECO:0000256" key="2">
    <source>
        <dbReference type="SAM" id="SignalP"/>
    </source>
</evidence>
<dbReference type="OrthoDB" id="7408914at2759"/>
<accession>A0A811UB87</accession>
<feature type="region of interest" description="Disordered" evidence="1">
    <location>
        <begin position="478"/>
        <end position="497"/>
    </location>
</feature>
<evidence type="ECO:0000313" key="4">
    <source>
        <dbReference type="EMBL" id="CAD6996139.1"/>
    </source>
</evidence>
<keyword evidence="2" id="KW-0732">Signal</keyword>
<feature type="domain" description="MADF" evidence="3">
    <location>
        <begin position="91"/>
        <end position="182"/>
    </location>
</feature>
<keyword evidence="5" id="KW-1185">Reference proteome</keyword>
<feature type="compositionally biased region" description="Polar residues" evidence="1">
    <location>
        <begin position="188"/>
        <end position="197"/>
    </location>
</feature>
<dbReference type="PANTHER" id="PTHR12243:SF69">
    <property type="entry name" value="SI:CH73-59F11.3"/>
    <property type="match status" value="1"/>
</dbReference>
<organism evidence="4 5">
    <name type="scientific">Ceratitis capitata</name>
    <name type="common">Mediterranean fruit fly</name>
    <name type="synonym">Tephritis capitata</name>
    <dbReference type="NCBI Taxonomy" id="7213"/>
    <lineage>
        <taxon>Eukaryota</taxon>
        <taxon>Metazoa</taxon>
        <taxon>Ecdysozoa</taxon>
        <taxon>Arthropoda</taxon>
        <taxon>Hexapoda</taxon>
        <taxon>Insecta</taxon>
        <taxon>Pterygota</taxon>
        <taxon>Neoptera</taxon>
        <taxon>Endopterygota</taxon>
        <taxon>Diptera</taxon>
        <taxon>Brachycera</taxon>
        <taxon>Muscomorpha</taxon>
        <taxon>Tephritoidea</taxon>
        <taxon>Tephritidae</taxon>
        <taxon>Ceratitis</taxon>
        <taxon>Ceratitis</taxon>
    </lineage>
</organism>
<feature type="chain" id="PRO_5032544533" evidence="2">
    <location>
        <begin position="23"/>
        <end position="521"/>
    </location>
</feature>
<gene>
    <name evidence="4" type="ORF">CCAP1982_LOCUS4832</name>
</gene>
<feature type="region of interest" description="Disordered" evidence="1">
    <location>
        <begin position="183"/>
        <end position="265"/>
    </location>
</feature>
<comment type="caution">
    <text evidence="4">The sequence shown here is derived from an EMBL/GenBank/DDBJ whole genome shotgun (WGS) entry which is preliminary data.</text>
</comment>
<dbReference type="GO" id="GO:0005634">
    <property type="term" value="C:nucleus"/>
    <property type="evidence" value="ECO:0007669"/>
    <property type="project" value="TreeGrafter"/>
</dbReference>
<protein>
    <submittedName>
        <fullName evidence="4">(Mediterranean fruit fly) hypothetical protein</fullName>
    </submittedName>
</protein>
<feature type="compositionally biased region" description="Low complexity" evidence="1">
    <location>
        <begin position="206"/>
        <end position="241"/>
    </location>
</feature>
<name>A0A811UB87_CERCA</name>
<reference evidence="4" key="1">
    <citation type="submission" date="2020-11" db="EMBL/GenBank/DDBJ databases">
        <authorList>
            <person name="Whitehead M."/>
        </authorList>
    </citation>
    <scope>NUCLEOTIDE SEQUENCE</scope>
    <source>
        <strain evidence="4">EGII</strain>
    </source>
</reference>
<dbReference type="PANTHER" id="PTHR12243">
    <property type="entry name" value="MADF DOMAIN TRANSCRIPTION FACTOR"/>
    <property type="match status" value="1"/>
</dbReference>
<dbReference type="GO" id="GO:0005667">
    <property type="term" value="C:transcription regulator complex"/>
    <property type="evidence" value="ECO:0007669"/>
    <property type="project" value="TreeGrafter"/>
</dbReference>
<proteinExistence type="predicted"/>